<organism evidence="2 3">
    <name type="scientific">Candidatus Taenaricola geysiri</name>
    <dbReference type="NCBI Taxonomy" id="1974752"/>
    <lineage>
        <taxon>Bacteria</taxon>
        <taxon>Pseudomonadati</taxon>
        <taxon>Candidatus Omnitrophota</taxon>
        <taxon>Candidatus Taenaricola</taxon>
    </lineage>
</organism>
<sequence length="607" mass="69345">MLRKKILGFVIAVVFLLTNCVYAVETERRNIFQKRAVNGAQAEVKSELKAQQPAVKAAVEPVAKSAPAKKEEKPKEPPKPKVTRTDLLYPSQLVIPSEFGSVKEYWPHDNSAHDKIIIHIQDAHCNYEAQMNLAKMLEYLYQAYGVTLILVEGGSRSDSLSYMREYAPKDKRIEVADKYLKNGKICGENYLDIVEEYPVDVFGIEKPELYDANMSSFMKLDEIRDRDLVMLDNLRQTADALKEKIYSPQLMGLEAKKKDYTDEKMKFKDYAVYLLSFFDAREKAGLKKQGLENMMMYDEALALEQKTDLKATELERGKLLEYLTRSLPQARLKECLAKTQDAKDNKIKQSEYYNYLKGQLPQGKSVEKIYPNLFAYIDYLNVFDKIDNEELFKELPVLEDAVYKKLIGRNKEASELYFISKGIETFEGLIEIKITPDETKFYTDNKNRFKIIQWKEFLSSQAKRFGIATNIDTQSTVLDNHFAFIDSFYGVAKQRENAFLANSVKTMDTRLPVSPLTGEAGAFKPKNPNAPKPAVLICGGYHTNTLLELFRKAGIAYVVVAPNVTTATDKKLYRSVLKEVYTPMARPENVDVDDTKPTLPGLEEEKE</sequence>
<feature type="compositionally biased region" description="Basic and acidic residues" evidence="1">
    <location>
        <begin position="68"/>
        <end position="79"/>
    </location>
</feature>
<feature type="region of interest" description="Disordered" evidence="1">
    <location>
        <begin position="61"/>
        <end position="83"/>
    </location>
</feature>
<dbReference type="EMBL" id="PFGP01000029">
    <property type="protein sequence ID" value="PIW66783.1"/>
    <property type="molecule type" value="Genomic_DNA"/>
</dbReference>
<name>A0A2J0LMH0_9BACT</name>
<accession>A0A2J0LMH0</accession>
<evidence type="ECO:0000313" key="2">
    <source>
        <dbReference type="EMBL" id="PIW66783.1"/>
    </source>
</evidence>
<feature type="region of interest" description="Disordered" evidence="1">
    <location>
        <begin position="588"/>
        <end position="607"/>
    </location>
</feature>
<protein>
    <submittedName>
        <fullName evidence="2">Uncharacterized protein</fullName>
    </submittedName>
</protein>
<gene>
    <name evidence="2" type="ORF">COW11_01435</name>
</gene>
<reference evidence="2 3" key="1">
    <citation type="submission" date="2017-09" db="EMBL/GenBank/DDBJ databases">
        <title>Depth-based differentiation of microbial function through sediment-hosted aquifers and enrichment of novel symbionts in the deep terrestrial subsurface.</title>
        <authorList>
            <person name="Probst A.J."/>
            <person name="Ladd B."/>
            <person name="Jarett J.K."/>
            <person name="Geller-Mcgrath D.E."/>
            <person name="Sieber C.M."/>
            <person name="Emerson J.B."/>
            <person name="Anantharaman K."/>
            <person name="Thomas B.C."/>
            <person name="Malmstrom R."/>
            <person name="Stieglmeier M."/>
            <person name="Klingl A."/>
            <person name="Woyke T."/>
            <person name="Ryan C.M."/>
            <person name="Banfield J.F."/>
        </authorList>
    </citation>
    <scope>NUCLEOTIDE SEQUENCE [LARGE SCALE GENOMIC DNA]</scope>
    <source>
        <strain evidence="2">CG12_big_fil_rev_8_21_14_0_65_43_15</strain>
    </source>
</reference>
<comment type="caution">
    <text evidence="2">The sequence shown here is derived from an EMBL/GenBank/DDBJ whole genome shotgun (WGS) entry which is preliminary data.</text>
</comment>
<evidence type="ECO:0000313" key="3">
    <source>
        <dbReference type="Proteomes" id="UP000231267"/>
    </source>
</evidence>
<dbReference type="Proteomes" id="UP000231267">
    <property type="component" value="Unassembled WGS sequence"/>
</dbReference>
<evidence type="ECO:0000256" key="1">
    <source>
        <dbReference type="SAM" id="MobiDB-lite"/>
    </source>
</evidence>
<dbReference type="AlphaFoldDB" id="A0A2J0LMH0"/>
<proteinExistence type="predicted"/>